<keyword evidence="3" id="KW-0067">ATP-binding</keyword>
<evidence type="ECO:0000313" key="6">
    <source>
        <dbReference type="WBParaSite" id="GPUH_0001505901-mRNA-1"/>
    </source>
</evidence>
<dbReference type="EMBL" id="UYRT01081961">
    <property type="protein sequence ID" value="VDN25248.1"/>
    <property type="molecule type" value="Genomic_DNA"/>
</dbReference>
<dbReference type="PANTHER" id="PTHR45639:SF4">
    <property type="entry name" value="HSC70CB, ISOFORM G"/>
    <property type="match status" value="1"/>
</dbReference>
<reference evidence="4 5" key="2">
    <citation type="submission" date="2018-11" db="EMBL/GenBank/DDBJ databases">
        <authorList>
            <consortium name="Pathogen Informatics"/>
        </authorList>
    </citation>
    <scope>NUCLEOTIDE SEQUENCE [LARGE SCALE GENOMIC DNA]</scope>
</reference>
<evidence type="ECO:0000256" key="2">
    <source>
        <dbReference type="ARBA" id="ARBA00022741"/>
    </source>
</evidence>
<reference evidence="6" key="1">
    <citation type="submission" date="2016-06" db="UniProtKB">
        <authorList>
            <consortium name="WormBaseParasite"/>
        </authorList>
    </citation>
    <scope>IDENTIFICATION</scope>
</reference>
<dbReference type="AlphaFoldDB" id="A0A183E248"/>
<dbReference type="GO" id="GO:0005829">
    <property type="term" value="C:cytosol"/>
    <property type="evidence" value="ECO:0007669"/>
    <property type="project" value="TreeGrafter"/>
</dbReference>
<dbReference type="InterPro" id="IPR043129">
    <property type="entry name" value="ATPase_NBD"/>
</dbReference>
<dbReference type="Gene3D" id="3.30.420.40">
    <property type="match status" value="2"/>
</dbReference>
<keyword evidence="5" id="KW-1185">Reference proteome</keyword>
<dbReference type="Gene3D" id="3.90.640.10">
    <property type="entry name" value="Actin, Chain A, domain 4"/>
    <property type="match status" value="1"/>
</dbReference>
<comment type="similarity">
    <text evidence="1">Belongs to the heat shock protein 70 family.</text>
</comment>
<evidence type="ECO:0000256" key="3">
    <source>
        <dbReference type="ARBA" id="ARBA00022840"/>
    </source>
</evidence>
<dbReference type="GO" id="GO:0005634">
    <property type="term" value="C:nucleus"/>
    <property type="evidence" value="ECO:0007669"/>
    <property type="project" value="TreeGrafter"/>
</dbReference>
<gene>
    <name evidence="4" type="ORF">GPUH_LOCUS15042</name>
</gene>
<proteinExistence type="inferred from homology"/>
<sequence length="260" mass="28710">MSVVGFDFGNVSSFIAVARQGGIETITNDYSLHATPSCVAFTPRGRVMGVAAKQQLNTNLRNTVINFKHLLGRKFSDPIAQNFRQYIPCEMVQLPEDNIGLKVEYFGEQQVFSPEQLVAIFLVKLKEITENSSHGIRCVSDCVVSVPFYFADVQRRALLRGIRIAGLNCLQIVNETTAVALAYGIYKQDLPLENEPARIVAFVDVGHSAAQAALVAFNKGKLTVLGTTYDLGVGGLAFDALLRDHFTELFKQKYKVLNFV</sequence>
<keyword evidence="2" id="KW-0547">Nucleotide-binding</keyword>
<name>A0A183E248_9BILA</name>
<organism evidence="6">
    <name type="scientific">Gongylonema pulchrum</name>
    <dbReference type="NCBI Taxonomy" id="637853"/>
    <lineage>
        <taxon>Eukaryota</taxon>
        <taxon>Metazoa</taxon>
        <taxon>Ecdysozoa</taxon>
        <taxon>Nematoda</taxon>
        <taxon>Chromadorea</taxon>
        <taxon>Rhabditida</taxon>
        <taxon>Spirurina</taxon>
        <taxon>Spiruromorpha</taxon>
        <taxon>Spiruroidea</taxon>
        <taxon>Gongylonematidae</taxon>
        <taxon>Gongylonema</taxon>
    </lineage>
</organism>
<dbReference type="Pfam" id="PF00012">
    <property type="entry name" value="HSP70"/>
    <property type="match status" value="1"/>
</dbReference>
<dbReference type="PRINTS" id="PR00301">
    <property type="entry name" value="HEATSHOCK70"/>
</dbReference>
<evidence type="ECO:0000256" key="1">
    <source>
        <dbReference type="ARBA" id="ARBA00007381"/>
    </source>
</evidence>
<dbReference type="PANTHER" id="PTHR45639">
    <property type="entry name" value="HSC70CB, ISOFORM G-RELATED"/>
    <property type="match status" value="1"/>
</dbReference>
<dbReference type="Proteomes" id="UP000271098">
    <property type="component" value="Unassembled WGS sequence"/>
</dbReference>
<dbReference type="FunFam" id="3.30.30.30:FF:000002">
    <property type="entry name" value="Heat shock 70 kDa protein 4"/>
    <property type="match status" value="1"/>
</dbReference>
<protein>
    <submittedName>
        <fullName evidence="6">Heat shock 70 kDa protein 14</fullName>
    </submittedName>
</protein>
<evidence type="ECO:0000313" key="5">
    <source>
        <dbReference type="Proteomes" id="UP000271098"/>
    </source>
</evidence>
<dbReference type="InterPro" id="IPR013126">
    <property type="entry name" value="Hsp_70_fam"/>
</dbReference>
<dbReference type="WBParaSite" id="GPUH_0001505901-mRNA-1">
    <property type="protein sequence ID" value="GPUH_0001505901-mRNA-1"/>
    <property type="gene ID" value="GPUH_0001505901"/>
</dbReference>
<dbReference type="SUPFAM" id="SSF53067">
    <property type="entry name" value="Actin-like ATPase domain"/>
    <property type="match status" value="2"/>
</dbReference>
<accession>A0A183E248</accession>
<evidence type="ECO:0000313" key="4">
    <source>
        <dbReference type="EMBL" id="VDN25248.1"/>
    </source>
</evidence>
<dbReference type="FunFam" id="3.30.420.40:FF:000171">
    <property type="entry name" value="Heat shock 70 kDa protein 4"/>
    <property type="match status" value="2"/>
</dbReference>
<dbReference type="GO" id="GO:0140662">
    <property type="term" value="F:ATP-dependent protein folding chaperone"/>
    <property type="evidence" value="ECO:0007669"/>
    <property type="project" value="InterPro"/>
</dbReference>
<dbReference type="GO" id="GO:0005524">
    <property type="term" value="F:ATP binding"/>
    <property type="evidence" value="ECO:0007669"/>
    <property type="project" value="UniProtKB-KW"/>
</dbReference>
<dbReference type="OrthoDB" id="434160at2759"/>
<dbReference type="Gene3D" id="3.30.30.30">
    <property type="match status" value="1"/>
</dbReference>